<sequence length="151" mass="16805">MNVYPVMIVKKHRTEGTSTTHRTQAKQLASICRLTAFEYGSSLGQNRSRRPTISTSESDQKGGNGVGGGLPENQRRICPSPFVRCTFLSSRGSAVSRRHDAASTNGHEESTKTQLTLYVGGYHLRNWIDHHSLHYVLSIIHPARICRSNKT</sequence>
<dbReference type="WBParaSite" id="ALUE_0002125301-mRNA-1">
    <property type="protein sequence ID" value="ALUE_0002125301-mRNA-1"/>
    <property type="gene ID" value="ALUE_0002125301"/>
</dbReference>
<keyword evidence="2" id="KW-1185">Reference proteome</keyword>
<feature type="region of interest" description="Disordered" evidence="1">
    <location>
        <begin position="43"/>
        <end position="75"/>
    </location>
</feature>
<name>A0A0M3IR75_ASCLU</name>
<organism evidence="2 3">
    <name type="scientific">Ascaris lumbricoides</name>
    <name type="common">Giant roundworm</name>
    <dbReference type="NCBI Taxonomy" id="6252"/>
    <lineage>
        <taxon>Eukaryota</taxon>
        <taxon>Metazoa</taxon>
        <taxon>Ecdysozoa</taxon>
        <taxon>Nematoda</taxon>
        <taxon>Chromadorea</taxon>
        <taxon>Rhabditida</taxon>
        <taxon>Spirurina</taxon>
        <taxon>Ascaridomorpha</taxon>
        <taxon>Ascaridoidea</taxon>
        <taxon>Ascarididae</taxon>
        <taxon>Ascaris</taxon>
    </lineage>
</organism>
<feature type="compositionally biased region" description="Polar residues" evidence="1">
    <location>
        <begin position="43"/>
        <end position="57"/>
    </location>
</feature>
<dbReference type="AlphaFoldDB" id="A0A0M3IR75"/>
<accession>A0A0M3IR75</accession>
<reference evidence="3" key="1">
    <citation type="submission" date="2017-02" db="UniProtKB">
        <authorList>
            <consortium name="WormBaseParasite"/>
        </authorList>
    </citation>
    <scope>IDENTIFICATION</scope>
</reference>
<proteinExistence type="predicted"/>
<evidence type="ECO:0000313" key="3">
    <source>
        <dbReference type="WBParaSite" id="ALUE_0002125301-mRNA-1"/>
    </source>
</evidence>
<evidence type="ECO:0000256" key="1">
    <source>
        <dbReference type="SAM" id="MobiDB-lite"/>
    </source>
</evidence>
<evidence type="ECO:0000313" key="2">
    <source>
        <dbReference type="Proteomes" id="UP000036681"/>
    </source>
</evidence>
<protein>
    <submittedName>
        <fullName evidence="3">Uncharacterized protein</fullName>
    </submittedName>
</protein>
<dbReference type="Proteomes" id="UP000036681">
    <property type="component" value="Unplaced"/>
</dbReference>